<sequence length="200" mass="22628">MSTDEDSIMEHDDLAAVSVTANADDFMLALADERRFRIPWKWYPRLLAATPEERNAVQVCEAGARLHWGQAGQDINVVELMHDAEQLLLEEGLSARIPNDFPANSSATSLAGAQPKLAVRKIAGRFVAGLTARERYARWDVCEDLAQQLVAKALKDAERFPENSREMTLRRVRQAIEGKAWTSELETDWLIERLRLLLAW</sequence>
<dbReference type="Gene3D" id="3.30.2020.40">
    <property type="entry name" value="Uncharacterised protein PF10387, DUF2442"/>
    <property type="match status" value="1"/>
</dbReference>
<organism evidence="1 2">
    <name type="scientific">Paraburkholderia eburnea</name>
    <dbReference type="NCBI Taxonomy" id="1189126"/>
    <lineage>
        <taxon>Bacteria</taxon>
        <taxon>Pseudomonadati</taxon>
        <taxon>Pseudomonadota</taxon>
        <taxon>Betaproteobacteria</taxon>
        <taxon>Burkholderiales</taxon>
        <taxon>Burkholderiaceae</taxon>
        <taxon>Paraburkholderia</taxon>
    </lineage>
</organism>
<dbReference type="AlphaFoldDB" id="A0A2S4M8X2"/>
<comment type="caution">
    <text evidence="1">The sequence shown here is derived from an EMBL/GenBank/DDBJ whole genome shotgun (WGS) entry which is preliminary data.</text>
</comment>
<dbReference type="Proteomes" id="UP000237381">
    <property type="component" value="Unassembled WGS sequence"/>
</dbReference>
<dbReference type="InterPro" id="IPR018841">
    <property type="entry name" value="DUF2442"/>
</dbReference>
<name>A0A2S4M8X2_9BURK</name>
<dbReference type="OrthoDB" id="8910207at2"/>
<keyword evidence="2" id="KW-1185">Reference proteome</keyword>
<dbReference type="EMBL" id="PQGA01000007">
    <property type="protein sequence ID" value="POR51049.1"/>
    <property type="molecule type" value="Genomic_DNA"/>
</dbReference>
<reference evidence="1 2" key="1">
    <citation type="submission" date="2018-01" db="EMBL/GenBank/DDBJ databases">
        <title>Genomic Encyclopedia of Type Strains, Phase III (KMG-III): the genomes of soil and plant-associated and newly described type strains.</title>
        <authorList>
            <person name="Whitman W."/>
        </authorList>
    </citation>
    <scope>NUCLEOTIDE SEQUENCE [LARGE SCALE GENOMIC DNA]</scope>
    <source>
        <strain evidence="1 2">JCM 18070</strain>
    </source>
</reference>
<proteinExistence type="predicted"/>
<protein>
    <submittedName>
        <fullName evidence="1">Uncharacterized protein DUF2442</fullName>
    </submittedName>
</protein>
<dbReference type="Pfam" id="PF10387">
    <property type="entry name" value="DUF2442"/>
    <property type="match status" value="1"/>
</dbReference>
<accession>A0A2S4M8X2</accession>
<gene>
    <name evidence="1" type="ORF">B0G62_10775</name>
</gene>
<evidence type="ECO:0000313" key="1">
    <source>
        <dbReference type="EMBL" id="POR51049.1"/>
    </source>
</evidence>
<evidence type="ECO:0000313" key="2">
    <source>
        <dbReference type="Proteomes" id="UP000237381"/>
    </source>
</evidence>